<dbReference type="FunFam" id="3.40.50.1820:FF:000089">
    <property type="entry name" value="Alpha/beta hydrolase"/>
    <property type="match status" value="2"/>
</dbReference>
<dbReference type="PANTHER" id="PTHR48081">
    <property type="entry name" value="AB HYDROLASE SUPERFAMILY PROTEIN C4A8.06C"/>
    <property type="match status" value="1"/>
</dbReference>
<dbReference type="InterPro" id="IPR033140">
    <property type="entry name" value="Lipase_GDXG_put_SER_AS"/>
</dbReference>
<gene>
    <name evidence="5" type="ORF">MLAC_12680</name>
</gene>
<dbReference type="Proteomes" id="UP000466396">
    <property type="component" value="Chromosome"/>
</dbReference>
<evidence type="ECO:0000256" key="1">
    <source>
        <dbReference type="ARBA" id="ARBA00010515"/>
    </source>
</evidence>
<dbReference type="SUPFAM" id="SSF53474">
    <property type="entry name" value="alpha/beta-Hydrolases"/>
    <property type="match status" value="2"/>
</dbReference>
<dbReference type="Pfam" id="PF07859">
    <property type="entry name" value="Abhydrolase_3"/>
    <property type="match status" value="2"/>
</dbReference>
<dbReference type="InterPro" id="IPR050300">
    <property type="entry name" value="GDXG_lipolytic_enzyme"/>
</dbReference>
<dbReference type="Gene3D" id="3.40.50.1820">
    <property type="entry name" value="alpha/beta hydrolase"/>
    <property type="match status" value="2"/>
</dbReference>
<dbReference type="GO" id="GO:0016787">
    <property type="term" value="F:hydrolase activity"/>
    <property type="evidence" value="ECO:0007669"/>
    <property type="project" value="UniProtKB-KW"/>
</dbReference>
<sequence length="651" mass="68845">MPSLDNTADEKPAIDPILLKVLDAVPFRLSTEDGIDAVRQRLRDLPRRSVHPELRVEDRSIDGPAGAIGIRIYWPPTDSGRTKPPVLLYFHGGGFVMGDLDTHDGSARQHAVGADALVVSVDYRLAPEHPYPAAIEDAWAATLWVAQHGREMGADPTRLAVAGDSAGGTIAAVIAQRARDCAGPPIAYQLLWYPSTMWDQSLPSFTENATALILDTKAIAAFSRWYAGEIDLSDPPAGMAPGRAGNLADLPPAYIGVAGHDPLRDDGIRYGELLAAAGVPVELHNAETMVHGYVGYAGVVPAATAALDRGLAALRAALHGQRHGAYGVPMTDQPTARPGIDPVLKTLLDTFPLTFTAADGVEVARARLRQLKPPPEMLPDLRVEERTVGHGELTDIPVRIYWPPSPADTGVPVVVFYHGGGWSLGDLDTHDPVARAHAVGAEAIVVSVDYRLAPEHPYPAGIEDSWAALRWVGENAAELGGDPNRIAVAGDSAGGNIAAVMTLLARDTGGPELAFQLLWYPSVTGDLSLPSFTENANAPILDRDVIDAFLGWYVPGIDITDDPATLPATLCPINAADLSGLPPAFIGTAEHDPLRDDGARYAELLGAAGVPAELSNEPSMVHGYVNFALVVPAAAEATNRGLAALRKALHS</sequence>
<protein>
    <recommendedName>
        <fullName evidence="4">Alpha/beta hydrolase fold-3 domain-containing protein</fullName>
    </recommendedName>
</protein>
<evidence type="ECO:0000313" key="5">
    <source>
        <dbReference type="EMBL" id="BBX95974.1"/>
    </source>
</evidence>
<dbReference type="PROSITE" id="PS01173">
    <property type="entry name" value="LIPASE_GDXG_HIS"/>
    <property type="match status" value="1"/>
</dbReference>
<dbReference type="KEGG" id="mlj:MLAC_12680"/>
<feature type="active site" evidence="3">
    <location>
        <position position="492"/>
    </location>
</feature>
<dbReference type="InterPro" id="IPR013094">
    <property type="entry name" value="AB_hydrolase_3"/>
</dbReference>
<dbReference type="PANTHER" id="PTHR48081:SF8">
    <property type="entry name" value="ALPHA_BETA HYDROLASE FOLD-3 DOMAIN-CONTAINING PROTEIN-RELATED"/>
    <property type="match status" value="1"/>
</dbReference>
<dbReference type="InterPro" id="IPR002168">
    <property type="entry name" value="Lipase_GDXG_HIS_AS"/>
</dbReference>
<dbReference type="InterPro" id="IPR029058">
    <property type="entry name" value="AB_hydrolase_fold"/>
</dbReference>
<comment type="similarity">
    <text evidence="1">Belongs to the 'GDXG' lipolytic enzyme family.</text>
</comment>
<reference evidence="5 6" key="1">
    <citation type="journal article" date="2019" name="Emerg. Microbes Infect.">
        <title>Comprehensive subspecies identification of 175 nontuberculous mycobacteria species based on 7547 genomic profiles.</title>
        <authorList>
            <person name="Matsumoto Y."/>
            <person name="Kinjo T."/>
            <person name="Motooka D."/>
            <person name="Nabeya D."/>
            <person name="Jung N."/>
            <person name="Uechi K."/>
            <person name="Horii T."/>
            <person name="Iida T."/>
            <person name="Fujita J."/>
            <person name="Nakamura S."/>
        </authorList>
    </citation>
    <scope>NUCLEOTIDE SEQUENCE [LARGE SCALE GENOMIC DNA]</scope>
    <source>
        <strain evidence="5 6">JCM 15657</strain>
    </source>
</reference>
<feature type="domain" description="Alpha/beta hydrolase fold-3" evidence="4">
    <location>
        <begin position="87"/>
        <end position="294"/>
    </location>
</feature>
<keyword evidence="2" id="KW-0378">Hydrolase</keyword>
<evidence type="ECO:0000313" key="6">
    <source>
        <dbReference type="Proteomes" id="UP000466396"/>
    </source>
</evidence>
<dbReference type="EMBL" id="AP022581">
    <property type="protein sequence ID" value="BBX95974.1"/>
    <property type="molecule type" value="Genomic_DNA"/>
</dbReference>
<organism evidence="5 6">
    <name type="scientific">Mycobacterium lacus</name>
    <dbReference type="NCBI Taxonomy" id="169765"/>
    <lineage>
        <taxon>Bacteria</taxon>
        <taxon>Bacillati</taxon>
        <taxon>Actinomycetota</taxon>
        <taxon>Actinomycetes</taxon>
        <taxon>Mycobacteriales</taxon>
        <taxon>Mycobacteriaceae</taxon>
        <taxon>Mycobacterium</taxon>
    </lineage>
</organism>
<evidence type="ECO:0000259" key="4">
    <source>
        <dbReference type="Pfam" id="PF07859"/>
    </source>
</evidence>
<feature type="domain" description="Alpha/beta hydrolase fold-3" evidence="4">
    <location>
        <begin position="414"/>
        <end position="625"/>
    </location>
</feature>
<proteinExistence type="inferred from homology"/>
<evidence type="ECO:0000256" key="3">
    <source>
        <dbReference type="PROSITE-ProRule" id="PRU10038"/>
    </source>
</evidence>
<keyword evidence="6" id="KW-1185">Reference proteome</keyword>
<feature type="active site" evidence="3">
    <location>
        <position position="165"/>
    </location>
</feature>
<dbReference type="PROSITE" id="PS01174">
    <property type="entry name" value="LIPASE_GDXG_SER"/>
    <property type="match status" value="2"/>
</dbReference>
<accession>A0A7I7NHE7</accession>
<evidence type="ECO:0000256" key="2">
    <source>
        <dbReference type="ARBA" id="ARBA00022801"/>
    </source>
</evidence>
<name>A0A7I7NHE7_9MYCO</name>
<dbReference type="AlphaFoldDB" id="A0A7I7NHE7"/>